<reference evidence="4" key="1">
    <citation type="submission" date="2021-03" db="EMBL/GenBank/DDBJ databases">
        <title>Antimicrobial resistance genes in bacteria isolated from Japanese honey, and their potential for conferring macrolide and lincosamide resistance in the American foulbrood pathogen Paenibacillus larvae.</title>
        <authorList>
            <person name="Okamoto M."/>
            <person name="Kumagai M."/>
            <person name="Kanamori H."/>
            <person name="Takamatsu D."/>
        </authorList>
    </citation>
    <scope>NUCLEOTIDE SEQUENCE</scope>
    <source>
        <strain evidence="4">J43TS3</strain>
    </source>
</reference>
<evidence type="ECO:0008006" key="6">
    <source>
        <dbReference type="Google" id="ProtNLM"/>
    </source>
</evidence>
<evidence type="ECO:0000256" key="3">
    <source>
        <dbReference type="SAM" id="SignalP"/>
    </source>
</evidence>
<organism evidence="4 5">
    <name type="scientific">Ornithinibacillus bavariensis</name>
    <dbReference type="NCBI Taxonomy" id="545502"/>
    <lineage>
        <taxon>Bacteria</taxon>
        <taxon>Bacillati</taxon>
        <taxon>Bacillota</taxon>
        <taxon>Bacilli</taxon>
        <taxon>Bacillales</taxon>
        <taxon>Bacillaceae</taxon>
        <taxon>Ornithinibacillus</taxon>
    </lineage>
</organism>
<accession>A0A919XA64</accession>
<evidence type="ECO:0000256" key="1">
    <source>
        <dbReference type="ARBA" id="ARBA00022729"/>
    </source>
</evidence>
<dbReference type="Proteomes" id="UP000676917">
    <property type="component" value="Unassembled WGS sequence"/>
</dbReference>
<feature type="compositionally biased region" description="Basic and acidic residues" evidence="2">
    <location>
        <begin position="24"/>
        <end position="55"/>
    </location>
</feature>
<name>A0A919XA64_9BACI</name>
<dbReference type="Pfam" id="PF16781">
    <property type="entry name" value="DUF5068"/>
    <property type="match status" value="1"/>
</dbReference>
<feature type="signal peptide" evidence="3">
    <location>
        <begin position="1"/>
        <end position="22"/>
    </location>
</feature>
<dbReference type="Gene3D" id="2.60.40.4170">
    <property type="match status" value="1"/>
</dbReference>
<evidence type="ECO:0000256" key="2">
    <source>
        <dbReference type="SAM" id="MobiDB-lite"/>
    </source>
</evidence>
<feature type="chain" id="PRO_5039666343" description="DUF5068 domain-containing protein" evidence="3">
    <location>
        <begin position="23"/>
        <end position="418"/>
    </location>
</feature>
<evidence type="ECO:0000313" key="4">
    <source>
        <dbReference type="EMBL" id="GIO28381.1"/>
    </source>
</evidence>
<proteinExistence type="predicted"/>
<dbReference type="AlphaFoldDB" id="A0A919XA64"/>
<protein>
    <recommendedName>
        <fullName evidence="6">DUF5068 domain-containing protein</fullName>
    </recommendedName>
</protein>
<dbReference type="InterPro" id="IPR029050">
    <property type="entry name" value="Immunoprotect_excell_Ig-like"/>
</dbReference>
<dbReference type="InterPro" id="IPR031888">
    <property type="entry name" value="DUF5068"/>
</dbReference>
<dbReference type="EMBL" id="BORP01000006">
    <property type="protein sequence ID" value="GIO28381.1"/>
    <property type="molecule type" value="Genomic_DNA"/>
</dbReference>
<dbReference type="PROSITE" id="PS51257">
    <property type="entry name" value="PROKAR_LIPOPROTEIN"/>
    <property type="match status" value="1"/>
</dbReference>
<feature type="region of interest" description="Disordered" evidence="2">
    <location>
        <begin position="24"/>
        <end position="60"/>
    </location>
</feature>
<keyword evidence="1 3" id="KW-0732">Signal</keyword>
<keyword evidence="5" id="KW-1185">Reference proteome</keyword>
<comment type="caution">
    <text evidence="4">The sequence shown here is derived from an EMBL/GenBank/DDBJ whole genome shotgun (WGS) entry which is preliminary data.</text>
</comment>
<dbReference type="Gene3D" id="2.60.40.1240">
    <property type="match status" value="1"/>
</dbReference>
<sequence length="418" mass="46811">MARIWMLLATMMLTLFIITGCGSDKKETKTDNNESVSEEKKNEAKEEKPEEDKTKTTAGEASDVSELIAYMEKETEGTAKVLYENKESQVHEMDGVSVSLDEYTVVELNDFHDDFSIPFNDETNGAVIIAKYTVTNELDKDVYYMPAFYLSFTGADKAYNNYQYLLPEEEQIDTKLPPSDDYVLKAGESVTGYYTYPFGKTHFDKALDVSTVAVEVPAAESVKGDFGNPIGKVGQFTLSLNAAGADKVAANEAFYKDRVTTDDMGVKKMLKEKSNIGKSEKLGDVTVTLDGYQFTEFTPNEVEAPRFVDFKNGIVLLTVKFTLDNKGSDAIGLSSMTSKLTVNDGTQYMFDQGMLLNYSYDDLIDAGKSGEYLQIYTLDKEQYEKIWKDKPFELEIGPIRNQDATDISKGKRVNFEIK</sequence>
<evidence type="ECO:0000313" key="5">
    <source>
        <dbReference type="Proteomes" id="UP000676917"/>
    </source>
</evidence>
<gene>
    <name evidence="4" type="ORF">J43TS3_29920</name>
</gene>